<feature type="binding site" evidence="2">
    <location>
        <position position="103"/>
    </location>
    <ligand>
        <name>Mn(2+)</name>
        <dbReference type="ChEBI" id="CHEBI:29035"/>
        <label>2</label>
    </ligand>
</feature>
<evidence type="ECO:0000313" key="4">
    <source>
        <dbReference type="EMBL" id="SDZ78845.1"/>
    </source>
</evidence>
<dbReference type="GO" id="GO:0050118">
    <property type="term" value="F:N-acetyldiaminopimelate deacetylase activity"/>
    <property type="evidence" value="ECO:0007669"/>
    <property type="project" value="UniProtKB-ARBA"/>
</dbReference>
<comment type="cofactor">
    <cofactor evidence="2">
        <name>Mn(2+)</name>
        <dbReference type="ChEBI" id="CHEBI:29035"/>
    </cofactor>
    <text evidence="2">The Mn(2+) ion enhances activity.</text>
</comment>
<dbReference type="PANTHER" id="PTHR11014">
    <property type="entry name" value="PEPTIDASE M20 FAMILY MEMBER"/>
    <property type="match status" value="1"/>
</dbReference>
<dbReference type="Gene3D" id="3.40.630.10">
    <property type="entry name" value="Zn peptidases"/>
    <property type="match status" value="1"/>
</dbReference>
<dbReference type="InterPro" id="IPR002933">
    <property type="entry name" value="Peptidase_M20"/>
</dbReference>
<organism evidence="4 5">
    <name type="scientific">Desulfuromusa kysingii</name>
    <dbReference type="NCBI Taxonomy" id="37625"/>
    <lineage>
        <taxon>Bacteria</taxon>
        <taxon>Pseudomonadati</taxon>
        <taxon>Thermodesulfobacteriota</taxon>
        <taxon>Desulfuromonadia</taxon>
        <taxon>Desulfuromonadales</taxon>
        <taxon>Geopsychrobacteraceae</taxon>
        <taxon>Desulfuromusa</taxon>
    </lineage>
</organism>
<dbReference type="Proteomes" id="UP000199409">
    <property type="component" value="Unassembled WGS sequence"/>
</dbReference>
<dbReference type="NCBIfam" id="TIGR01891">
    <property type="entry name" value="amidohydrolases"/>
    <property type="match status" value="1"/>
</dbReference>
<keyword evidence="2" id="KW-0464">Manganese</keyword>
<feature type="binding site" evidence="2">
    <location>
        <position position="101"/>
    </location>
    <ligand>
        <name>Mn(2+)</name>
        <dbReference type="ChEBI" id="CHEBI:29035"/>
        <label>2</label>
    </ligand>
</feature>
<feature type="binding site" evidence="2">
    <location>
        <position position="364"/>
    </location>
    <ligand>
        <name>Mn(2+)</name>
        <dbReference type="ChEBI" id="CHEBI:29035"/>
        <label>2</label>
    </ligand>
</feature>
<feature type="domain" description="Peptidase M20 dimerisation" evidence="3">
    <location>
        <begin position="182"/>
        <end position="265"/>
    </location>
</feature>
<dbReference type="InterPro" id="IPR036264">
    <property type="entry name" value="Bact_exopeptidase_dim_dom"/>
</dbReference>
<dbReference type="SUPFAM" id="SSF53187">
    <property type="entry name" value="Zn-dependent exopeptidases"/>
    <property type="match status" value="1"/>
</dbReference>
<feature type="binding site" evidence="2">
    <location>
        <position position="137"/>
    </location>
    <ligand>
        <name>Mn(2+)</name>
        <dbReference type="ChEBI" id="CHEBI:29035"/>
        <label>2</label>
    </ligand>
</feature>
<dbReference type="EMBL" id="FNQN01000001">
    <property type="protein sequence ID" value="SDZ78845.1"/>
    <property type="molecule type" value="Genomic_DNA"/>
</dbReference>
<dbReference type="SUPFAM" id="SSF55031">
    <property type="entry name" value="Bacterial exopeptidase dimerisation domain"/>
    <property type="match status" value="1"/>
</dbReference>
<dbReference type="Gene3D" id="3.30.70.360">
    <property type="match status" value="1"/>
</dbReference>
<evidence type="ECO:0000313" key="5">
    <source>
        <dbReference type="Proteomes" id="UP000199409"/>
    </source>
</evidence>
<proteinExistence type="predicted"/>
<keyword evidence="1 4" id="KW-0378">Hydrolase</keyword>
<dbReference type="Pfam" id="PF01546">
    <property type="entry name" value="Peptidase_M20"/>
    <property type="match status" value="1"/>
</dbReference>
<dbReference type="FunFam" id="3.30.70.360:FF:000001">
    <property type="entry name" value="N-acetyldiaminopimelate deacetylase"/>
    <property type="match status" value="1"/>
</dbReference>
<dbReference type="RefSeq" id="WP_092344169.1">
    <property type="nucleotide sequence ID" value="NZ_FNQN01000001.1"/>
</dbReference>
<feature type="binding site" evidence="2">
    <location>
        <position position="162"/>
    </location>
    <ligand>
        <name>Mn(2+)</name>
        <dbReference type="ChEBI" id="CHEBI:29035"/>
        <label>2</label>
    </ligand>
</feature>
<gene>
    <name evidence="4" type="ORF">SAMN05660420_00312</name>
</gene>
<keyword evidence="5" id="KW-1185">Reference proteome</keyword>
<sequence length="401" mass="44156">MQDILKRIEELYDELVALRRDFHMHPELGFEEQRTAGIVEQYLRDLGLSPTRMTKTGVVALIEDDQPGPVLMLRADMDALPITEENEIPYKSQNPGVMHACGHDAHTAMLLIAAKVLVENRDQIKGTIKLVFQPNEEIAGAIHMINDGVLENPKVDAVMGQHIWSFMDSGTVAATPGPIMSGLDAFKIKIIGKGGHTGAPEESIDPVLTAASVIQSVQMLQTREISGLKSTVIMFGKVSGGFKGSVIPDEIELEGTIRFLYEGGAESIEQPTERFIRIVRGICETHRCQCEIAIEHENIPLINNEEMADIALQAAEIVFPNKNSIQTNRSLASEDFSEYTARVPGVFIFLGTANPDTDSCFAHHNNCFNIDEQTMKQGVAMHVIGAFKFLNANKTLSFLAK</sequence>
<dbReference type="AlphaFoldDB" id="A0A1H3VVH2"/>
<evidence type="ECO:0000256" key="1">
    <source>
        <dbReference type="ARBA" id="ARBA00022801"/>
    </source>
</evidence>
<dbReference type="InterPro" id="IPR017439">
    <property type="entry name" value="Amidohydrolase"/>
</dbReference>
<dbReference type="InterPro" id="IPR011650">
    <property type="entry name" value="Peptidase_M20_dimer"/>
</dbReference>
<dbReference type="STRING" id="37625.SAMN05660420_00312"/>
<evidence type="ECO:0000259" key="3">
    <source>
        <dbReference type="Pfam" id="PF07687"/>
    </source>
</evidence>
<accession>A0A1H3VVH2</accession>
<keyword evidence="2" id="KW-0479">Metal-binding</keyword>
<evidence type="ECO:0000256" key="2">
    <source>
        <dbReference type="PIRSR" id="PIRSR005962-1"/>
    </source>
</evidence>
<dbReference type="GO" id="GO:0046872">
    <property type="term" value="F:metal ion binding"/>
    <property type="evidence" value="ECO:0007669"/>
    <property type="project" value="UniProtKB-KW"/>
</dbReference>
<dbReference type="OrthoDB" id="9777385at2"/>
<dbReference type="GO" id="GO:0019877">
    <property type="term" value="P:diaminopimelate biosynthetic process"/>
    <property type="evidence" value="ECO:0007669"/>
    <property type="project" value="UniProtKB-ARBA"/>
</dbReference>
<dbReference type="Pfam" id="PF07687">
    <property type="entry name" value="M20_dimer"/>
    <property type="match status" value="1"/>
</dbReference>
<dbReference type="PIRSF" id="PIRSF005962">
    <property type="entry name" value="Pept_M20D_amidohydro"/>
    <property type="match status" value="1"/>
</dbReference>
<protein>
    <submittedName>
        <fullName evidence="4">Amidohydrolase</fullName>
    </submittedName>
</protein>
<name>A0A1H3VVH2_9BACT</name>
<reference evidence="4 5" key="1">
    <citation type="submission" date="2016-10" db="EMBL/GenBank/DDBJ databases">
        <authorList>
            <person name="de Groot N.N."/>
        </authorList>
    </citation>
    <scope>NUCLEOTIDE SEQUENCE [LARGE SCALE GENOMIC DNA]</scope>
    <source>
        <strain evidence="4 5">DSM 7343</strain>
    </source>
</reference>
<dbReference type="PANTHER" id="PTHR11014:SF63">
    <property type="entry name" value="METALLOPEPTIDASE, PUTATIVE (AFU_ORTHOLOGUE AFUA_6G09600)-RELATED"/>
    <property type="match status" value="1"/>
</dbReference>